<dbReference type="EMBL" id="CM045762">
    <property type="protein sequence ID" value="KAI8010475.1"/>
    <property type="molecule type" value="Genomic_DNA"/>
</dbReference>
<gene>
    <name evidence="1" type="ORF">LOK49_LG06G03196</name>
</gene>
<sequence>MQAQPSAPSDMKCKDKFLIQSTVVPFGTTEEDITPGMYVKDIGKHIEESKLKVILTSPSHLPVLLPTNGVMKQEPSYGTSVQKGKLPSGVENLPPHVIAKDVEDVKSAPVMELLRPCKDVELSPSKDVEPRLFMDVEDPKLKLGKHIEELKSKLNVLESKLSEVSSTKENETAVFTFVSNCNVEEEWRTDSSGRISLPFCFDGCANQSCSRIPSTPLAKKKSCVSTQVLKLLEFFERDIFRGGT</sequence>
<accession>A0ACC0HB95</accession>
<protein>
    <submittedName>
        <fullName evidence="1">Vesicle-associated protein 2-2</fullName>
    </submittedName>
</protein>
<proteinExistence type="predicted"/>
<evidence type="ECO:0000313" key="2">
    <source>
        <dbReference type="Proteomes" id="UP001060215"/>
    </source>
</evidence>
<name>A0ACC0HB95_9ERIC</name>
<evidence type="ECO:0000313" key="1">
    <source>
        <dbReference type="EMBL" id="KAI8010475.1"/>
    </source>
</evidence>
<dbReference type="Proteomes" id="UP001060215">
    <property type="component" value="Chromosome 5"/>
</dbReference>
<reference evidence="1 2" key="1">
    <citation type="journal article" date="2022" name="Plant J.">
        <title>Chromosome-level genome of Camellia lanceoleosa provides a valuable resource for understanding genome evolution and self-incompatibility.</title>
        <authorList>
            <person name="Gong W."/>
            <person name="Xiao S."/>
            <person name="Wang L."/>
            <person name="Liao Z."/>
            <person name="Chang Y."/>
            <person name="Mo W."/>
            <person name="Hu G."/>
            <person name="Li W."/>
            <person name="Zhao G."/>
            <person name="Zhu H."/>
            <person name="Hu X."/>
            <person name="Ji K."/>
            <person name="Xiang X."/>
            <person name="Song Q."/>
            <person name="Yuan D."/>
            <person name="Jin S."/>
            <person name="Zhang L."/>
        </authorList>
    </citation>
    <scope>NUCLEOTIDE SEQUENCE [LARGE SCALE GENOMIC DNA]</scope>
    <source>
        <strain evidence="1">SQ_2022a</strain>
    </source>
</reference>
<organism evidence="1 2">
    <name type="scientific">Camellia lanceoleosa</name>
    <dbReference type="NCBI Taxonomy" id="1840588"/>
    <lineage>
        <taxon>Eukaryota</taxon>
        <taxon>Viridiplantae</taxon>
        <taxon>Streptophyta</taxon>
        <taxon>Embryophyta</taxon>
        <taxon>Tracheophyta</taxon>
        <taxon>Spermatophyta</taxon>
        <taxon>Magnoliopsida</taxon>
        <taxon>eudicotyledons</taxon>
        <taxon>Gunneridae</taxon>
        <taxon>Pentapetalae</taxon>
        <taxon>asterids</taxon>
        <taxon>Ericales</taxon>
        <taxon>Theaceae</taxon>
        <taxon>Camellia</taxon>
    </lineage>
</organism>
<keyword evidence="2" id="KW-1185">Reference proteome</keyword>
<comment type="caution">
    <text evidence="1">The sequence shown here is derived from an EMBL/GenBank/DDBJ whole genome shotgun (WGS) entry which is preliminary data.</text>
</comment>